<dbReference type="PANTHER" id="PTHR43643">
    <property type="entry name" value="HISTIDINOL-PHOSPHATE AMINOTRANSFERASE 2"/>
    <property type="match status" value="1"/>
</dbReference>
<evidence type="ECO:0000313" key="9">
    <source>
        <dbReference type="Proteomes" id="UP000582974"/>
    </source>
</evidence>
<dbReference type="InterPro" id="IPR024892">
    <property type="entry name" value="ArAT"/>
</dbReference>
<proteinExistence type="inferred from homology"/>
<feature type="modified residue" description="N6-(pyridoxal phosphate)lysine" evidence="6">
    <location>
        <position position="216"/>
    </location>
</feature>
<dbReference type="InterPro" id="IPR005861">
    <property type="entry name" value="HisP_aminotrans"/>
</dbReference>
<dbReference type="GO" id="GO:0030170">
    <property type="term" value="F:pyridoxal phosphate binding"/>
    <property type="evidence" value="ECO:0007669"/>
    <property type="project" value="UniProtKB-UniRule"/>
</dbReference>
<evidence type="ECO:0000256" key="2">
    <source>
        <dbReference type="ARBA" id="ARBA00011738"/>
    </source>
</evidence>
<dbReference type="NCBIfam" id="NF002878">
    <property type="entry name" value="PRK03321.1"/>
    <property type="match status" value="1"/>
</dbReference>
<dbReference type="InterPro" id="IPR015424">
    <property type="entry name" value="PyrdxlP-dep_Trfase"/>
</dbReference>
<dbReference type="NCBIfam" id="TIGR01141">
    <property type="entry name" value="hisC"/>
    <property type="match status" value="1"/>
</dbReference>
<keyword evidence="3 6" id="KW-0032">Aminotransferase</keyword>
<name>A0A837ZZJ7_9PSEU</name>
<protein>
    <recommendedName>
        <fullName evidence="6">Aromatic amino acid aminotransferase</fullName>
        <shortName evidence="6">ArAT</shortName>
        <ecNumber evidence="6">2.6.1.57</ecNumber>
    </recommendedName>
</protein>
<gene>
    <name evidence="8" type="primary">hisC</name>
    <name evidence="6" type="synonym">pat</name>
    <name evidence="8" type="ORF">H0B56_01600</name>
</gene>
<dbReference type="EMBL" id="JACCKD010000001">
    <property type="protein sequence ID" value="MBA0124233.1"/>
    <property type="molecule type" value="Genomic_DNA"/>
</dbReference>
<keyword evidence="9" id="KW-1185">Reference proteome</keyword>
<comment type="caution">
    <text evidence="8">The sequence shown here is derived from an EMBL/GenBank/DDBJ whole genome shotgun (WGS) entry which is preliminary data.</text>
</comment>
<dbReference type="InterPro" id="IPR004839">
    <property type="entry name" value="Aminotransferase_I/II_large"/>
</dbReference>
<comment type="similarity">
    <text evidence="6">Belongs to the class-II pyridoxal-phosphate-dependent aminotransferase family.</text>
</comment>
<dbReference type="Gene3D" id="3.40.640.10">
    <property type="entry name" value="Type I PLP-dependent aspartate aminotransferase-like (Major domain)"/>
    <property type="match status" value="1"/>
</dbReference>
<reference evidence="8 9" key="1">
    <citation type="submission" date="2020-07" db="EMBL/GenBank/DDBJ databases">
        <title>Genome of Haloechinothrix sp.</title>
        <authorList>
            <person name="Tang S.-K."/>
            <person name="Yang L."/>
            <person name="Zhu W.-Y."/>
        </authorList>
    </citation>
    <scope>NUCLEOTIDE SEQUENCE [LARGE SCALE GENOMIC DNA]</scope>
    <source>
        <strain evidence="8 9">YIM 98757</strain>
    </source>
</reference>
<evidence type="ECO:0000313" key="8">
    <source>
        <dbReference type="EMBL" id="MBA0124233.1"/>
    </source>
</evidence>
<keyword evidence="4 6" id="KW-0808">Transferase</keyword>
<accession>A0A837ZZJ7</accession>
<dbReference type="EC" id="2.6.1.57" evidence="6"/>
<comment type="catalytic activity">
    <reaction evidence="6">
        <text>an aromatic L-alpha-amino acid + 2-oxoglutarate = an aromatic oxo-acid + L-glutamate</text>
        <dbReference type="Rhea" id="RHEA:17533"/>
        <dbReference type="ChEBI" id="CHEBI:16810"/>
        <dbReference type="ChEBI" id="CHEBI:29985"/>
        <dbReference type="ChEBI" id="CHEBI:73309"/>
        <dbReference type="ChEBI" id="CHEBI:84824"/>
        <dbReference type="EC" id="2.6.1.57"/>
    </reaction>
</comment>
<dbReference type="HAMAP" id="MF_01023">
    <property type="entry name" value="HisC_aminotrans_2"/>
    <property type="match status" value="1"/>
</dbReference>
<dbReference type="PROSITE" id="PS00599">
    <property type="entry name" value="AA_TRANSFER_CLASS_2"/>
    <property type="match status" value="1"/>
</dbReference>
<feature type="domain" description="Aminotransferase class I/classII large" evidence="7">
    <location>
        <begin position="25"/>
        <end position="344"/>
    </location>
</feature>
<dbReference type="Proteomes" id="UP000582974">
    <property type="component" value="Unassembled WGS sequence"/>
</dbReference>
<evidence type="ECO:0000259" key="7">
    <source>
        <dbReference type="Pfam" id="PF00155"/>
    </source>
</evidence>
<evidence type="ECO:0000256" key="5">
    <source>
        <dbReference type="ARBA" id="ARBA00022898"/>
    </source>
</evidence>
<comment type="cofactor">
    <cofactor evidence="1 6">
        <name>pyridoxal 5'-phosphate</name>
        <dbReference type="ChEBI" id="CHEBI:597326"/>
    </cofactor>
</comment>
<dbReference type="Gene3D" id="3.90.1150.10">
    <property type="entry name" value="Aspartate Aminotransferase, domain 1"/>
    <property type="match status" value="1"/>
</dbReference>
<dbReference type="GO" id="GO:0004400">
    <property type="term" value="F:histidinol-phosphate transaminase activity"/>
    <property type="evidence" value="ECO:0007669"/>
    <property type="project" value="InterPro"/>
</dbReference>
<dbReference type="SUPFAM" id="SSF53383">
    <property type="entry name" value="PLP-dependent transferases"/>
    <property type="match status" value="1"/>
</dbReference>
<keyword evidence="5 6" id="KW-0663">Pyridoxal phosphate</keyword>
<comment type="subunit">
    <text evidence="2 6">Homodimer.</text>
</comment>
<evidence type="ECO:0000256" key="3">
    <source>
        <dbReference type="ARBA" id="ARBA00022576"/>
    </source>
</evidence>
<dbReference type="InterPro" id="IPR050106">
    <property type="entry name" value="HistidinolP_aminotransfase"/>
</dbReference>
<organism evidence="8 9">
    <name type="scientific">Haloechinothrix aidingensis</name>
    <dbReference type="NCBI Taxonomy" id="2752311"/>
    <lineage>
        <taxon>Bacteria</taxon>
        <taxon>Bacillati</taxon>
        <taxon>Actinomycetota</taxon>
        <taxon>Actinomycetes</taxon>
        <taxon>Pseudonocardiales</taxon>
        <taxon>Pseudonocardiaceae</taxon>
        <taxon>Haloechinothrix</taxon>
    </lineage>
</organism>
<dbReference type="GO" id="GO:0008793">
    <property type="term" value="F:aromatic-amino-acid transaminase activity"/>
    <property type="evidence" value="ECO:0007669"/>
    <property type="project" value="UniProtKB-UniRule"/>
</dbReference>
<dbReference type="InterPro" id="IPR001917">
    <property type="entry name" value="Aminotrans_II_pyridoxalP_BS"/>
</dbReference>
<dbReference type="RefSeq" id="WP_180891122.1">
    <property type="nucleotide sequence ID" value="NZ_JACCKD010000001.1"/>
</dbReference>
<sequence length="348" mass="37168">MPASPRADLDSLPPYVPGKSVPGAIKLASNEVPLAPLPSVADTIAQATNSVNRYPDMGSHALLERLSTGLGVPQQQIAVGCGSVSLCQQVVQAMCDSGDEVLFAWRSFEAYPILAQVVGVRQRTVPLDEHHVHDLDAMLAAITPETRVVFVCNPNNPTGTVVHTAALERFLDAVPAHVLVVLDEAYAEFVTDPDVPDGLRLVAERDNVAVCRTFSKAYGLAGLRVGYLVGQPTIVEAVRKTCIPFSVNALAQAAAVASLDAADELLSRCADISRERDRVRAALLEQGYAVPESMANFVWLPLGDRAADFAEHALANKVVVRPFAGDGVRVTIGTPEENDTLLEATRTF</sequence>
<dbReference type="HAMAP" id="MF_01513">
    <property type="entry name" value="Phe_aminotrans_2"/>
    <property type="match status" value="1"/>
</dbReference>
<dbReference type="PANTHER" id="PTHR43643:SF3">
    <property type="entry name" value="HISTIDINOL-PHOSPHATE AMINOTRANSFERASE"/>
    <property type="match status" value="1"/>
</dbReference>
<dbReference type="InterPro" id="IPR015422">
    <property type="entry name" value="PyrdxlP-dep_Trfase_small"/>
</dbReference>
<comment type="function">
    <text evidence="6">Aminotransferase that catalyzes the conversion of aromatic amino acids and 2-oxoglutarate into corresponding aromatic oxo acids and L-glutamate.</text>
</comment>
<dbReference type="GO" id="GO:0000105">
    <property type="term" value="P:L-histidine biosynthetic process"/>
    <property type="evidence" value="ECO:0007669"/>
    <property type="project" value="InterPro"/>
</dbReference>
<dbReference type="AlphaFoldDB" id="A0A837ZZJ7"/>
<evidence type="ECO:0000256" key="6">
    <source>
        <dbReference type="HAMAP-Rule" id="MF_01513"/>
    </source>
</evidence>
<dbReference type="CDD" id="cd00609">
    <property type="entry name" value="AAT_like"/>
    <property type="match status" value="1"/>
</dbReference>
<dbReference type="Pfam" id="PF00155">
    <property type="entry name" value="Aminotran_1_2"/>
    <property type="match status" value="1"/>
</dbReference>
<evidence type="ECO:0000256" key="4">
    <source>
        <dbReference type="ARBA" id="ARBA00022679"/>
    </source>
</evidence>
<evidence type="ECO:0000256" key="1">
    <source>
        <dbReference type="ARBA" id="ARBA00001933"/>
    </source>
</evidence>
<dbReference type="InterPro" id="IPR015421">
    <property type="entry name" value="PyrdxlP-dep_Trfase_major"/>
</dbReference>